<gene>
    <name evidence="1" type="ORF">FisN_15Lh005</name>
</gene>
<dbReference type="Proteomes" id="UP000198406">
    <property type="component" value="Unassembled WGS sequence"/>
</dbReference>
<comment type="caution">
    <text evidence="1">The sequence shown here is derived from an EMBL/GenBank/DDBJ whole genome shotgun (WGS) entry which is preliminary data.</text>
</comment>
<reference evidence="1 2" key="1">
    <citation type="journal article" date="2015" name="Plant Cell">
        <title>Oil accumulation by the oleaginous diatom Fistulifera solaris as revealed by the genome and transcriptome.</title>
        <authorList>
            <person name="Tanaka T."/>
            <person name="Maeda Y."/>
            <person name="Veluchamy A."/>
            <person name="Tanaka M."/>
            <person name="Abida H."/>
            <person name="Marechal E."/>
            <person name="Bowler C."/>
            <person name="Muto M."/>
            <person name="Sunaga Y."/>
            <person name="Tanaka M."/>
            <person name="Yoshino T."/>
            <person name="Taniguchi T."/>
            <person name="Fukuda Y."/>
            <person name="Nemoto M."/>
            <person name="Matsumoto M."/>
            <person name="Wong P.S."/>
            <person name="Aburatani S."/>
            <person name="Fujibuchi W."/>
        </authorList>
    </citation>
    <scope>NUCLEOTIDE SEQUENCE [LARGE SCALE GENOMIC DNA]</scope>
    <source>
        <strain evidence="1 2">JPCC DA0580</strain>
    </source>
</reference>
<proteinExistence type="predicted"/>
<evidence type="ECO:0000313" key="2">
    <source>
        <dbReference type="Proteomes" id="UP000198406"/>
    </source>
</evidence>
<dbReference type="InterPro" id="IPR011990">
    <property type="entry name" value="TPR-like_helical_dom_sf"/>
</dbReference>
<name>A0A1Z5KH95_FISSO</name>
<dbReference type="EMBL" id="BDSP01000229">
    <property type="protein sequence ID" value="GAX25639.1"/>
    <property type="molecule type" value="Genomic_DNA"/>
</dbReference>
<dbReference type="InParanoid" id="A0A1Z5KH95"/>
<sequence>MHTNIRSPFCLAMMKVTPSARTSSLKPPRARYQQKLQPNELDVESLNNRAIAFLRTYQTKEAMQCLQRGLGVIQEMMRSREDVSTHSDCSIISQSTPIVDEREFGVVSPNGVFVFFQRAMQFSKRASPNVCAAVLLYNLALLHHHQAIRLNSSVLYRKTLQLYQLCQGTLPLSEIMQFAIMNNMGHIYSHLYIETAAQVCQDWLIYNRARLLPLIHSMAEEFVLLEPQRSCAAAMA</sequence>
<evidence type="ECO:0008006" key="3">
    <source>
        <dbReference type="Google" id="ProtNLM"/>
    </source>
</evidence>
<protein>
    <recommendedName>
        <fullName evidence="3">CCR4-NOT transcription complex subunit 10</fullName>
    </recommendedName>
</protein>
<dbReference type="SUPFAM" id="SSF48452">
    <property type="entry name" value="TPR-like"/>
    <property type="match status" value="1"/>
</dbReference>
<dbReference type="AlphaFoldDB" id="A0A1Z5KH95"/>
<evidence type="ECO:0000313" key="1">
    <source>
        <dbReference type="EMBL" id="GAX25639.1"/>
    </source>
</evidence>
<organism evidence="1 2">
    <name type="scientific">Fistulifera solaris</name>
    <name type="common">Oleaginous diatom</name>
    <dbReference type="NCBI Taxonomy" id="1519565"/>
    <lineage>
        <taxon>Eukaryota</taxon>
        <taxon>Sar</taxon>
        <taxon>Stramenopiles</taxon>
        <taxon>Ochrophyta</taxon>
        <taxon>Bacillariophyta</taxon>
        <taxon>Bacillariophyceae</taxon>
        <taxon>Bacillariophycidae</taxon>
        <taxon>Naviculales</taxon>
        <taxon>Naviculaceae</taxon>
        <taxon>Fistulifera</taxon>
    </lineage>
</organism>
<accession>A0A1Z5KH95</accession>
<keyword evidence="2" id="KW-1185">Reference proteome</keyword>